<evidence type="ECO:0000256" key="7">
    <source>
        <dbReference type="PIRSR" id="PIRSR615500-1"/>
    </source>
</evidence>
<dbReference type="GO" id="GO:0004252">
    <property type="term" value="F:serine-type endopeptidase activity"/>
    <property type="evidence" value="ECO:0007669"/>
    <property type="project" value="UniProtKB-UniRule"/>
</dbReference>
<dbReference type="PANTHER" id="PTHR43806">
    <property type="entry name" value="PEPTIDASE S8"/>
    <property type="match status" value="1"/>
</dbReference>
<dbReference type="SUPFAM" id="SSF52743">
    <property type="entry name" value="Subtilisin-like"/>
    <property type="match status" value="1"/>
</dbReference>
<evidence type="ECO:0000313" key="10">
    <source>
        <dbReference type="EMBL" id="CEM50331.1"/>
    </source>
</evidence>
<keyword evidence="4 8" id="KW-0720">Serine protease</keyword>
<dbReference type="InterPro" id="IPR000209">
    <property type="entry name" value="Peptidase_S8/S53_dom"/>
</dbReference>
<dbReference type="InterPro" id="IPR050131">
    <property type="entry name" value="Peptidase_S8_subtilisin-like"/>
</dbReference>
<dbReference type="EMBL" id="CDMZ01004634">
    <property type="protein sequence ID" value="CEM50331.1"/>
    <property type="molecule type" value="Genomic_DNA"/>
</dbReference>
<gene>
    <name evidence="10" type="ORF">Cvel_9933</name>
</gene>
<reference evidence="10" key="1">
    <citation type="submission" date="2014-11" db="EMBL/GenBank/DDBJ databases">
        <authorList>
            <person name="Otto D Thomas"/>
            <person name="Naeem Raeece"/>
        </authorList>
    </citation>
    <scope>NUCLEOTIDE SEQUENCE</scope>
</reference>
<keyword evidence="2 8" id="KW-0645">Protease</keyword>
<feature type="domain" description="Peptidase S8/S53" evidence="9">
    <location>
        <begin position="553"/>
        <end position="597"/>
    </location>
</feature>
<dbReference type="GO" id="GO:0006508">
    <property type="term" value="P:proteolysis"/>
    <property type="evidence" value="ECO:0007669"/>
    <property type="project" value="UniProtKB-KW"/>
</dbReference>
<keyword evidence="3 8" id="KW-0378">Hydrolase</keyword>
<evidence type="ECO:0000256" key="2">
    <source>
        <dbReference type="ARBA" id="ARBA00022670"/>
    </source>
</evidence>
<dbReference type="InterPro" id="IPR036852">
    <property type="entry name" value="Peptidase_S8/S53_dom_sf"/>
</dbReference>
<dbReference type="InterPro" id="IPR023828">
    <property type="entry name" value="Peptidase_S8_Ser-AS"/>
</dbReference>
<dbReference type="GO" id="GO:0005615">
    <property type="term" value="C:extracellular space"/>
    <property type="evidence" value="ECO:0007669"/>
    <property type="project" value="TreeGrafter"/>
</dbReference>
<dbReference type="InterPro" id="IPR022398">
    <property type="entry name" value="Peptidase_S8_His-AS"/>
</dbReference>
<dbReference type="PRINTS" id="PR00723">
    <property type="entry name" value="SUBTILISIN"/>
</dbReference>
<dbReference type="Gene3D" id="3.40.50.200">
    <property type="entry name" value="Peptidase S8/S53 domain"/>
    <property type="match status" value="2"/>
</dbReference>
<evidence type="ECO:0000256" key="8">
    <source>
        <dbReference type="PROSITE-ProRule" id="PRU01240"/>
    </source>
</evidence>
<dbReference type="EC" id="3.4.21.62" evidence="6"/>
<organism evidence="10">
    <name type="scientific">Chromera velia CCMP2878</name>
    <dbReference type="NCBI Taxonomy" id="1169474"/>
    <lineage>
        <taxon>Eukaryota</taxon>
        <taxon>Sar</taxon>
        <taxon>Alveolata</taxon>
        <taxon>Colpodellida</taxon>
        <taxon>Chromeraceae</taxon>
        <taxon>Chromera</taxon>
    </lineage>
</organism>
<evidence type="ECO:0000256" key="3">
    <source>
        <dbReference type="ARBA" id="ARBA00022801"/>
    </source>
</evidence>
<evidence type="ECO:0000256" key="6">
    <source>
        <dbReference type="ARBA" id="ARBA00023619"/>
    </source>
</evidence>
<evidence type="ECO:0000256" key="4">
    <source>
        <dbReference type="ARBA" id="ARBA00022825"/>
    </source>
</evidence>
<dbReference type="PROSITE" id="PS51892">
    <property type="entry name" value="SUBTILASE"/>
    <property type="match status" value="1"/>
</dbReference>
<dbReference type="PROSITE" id="PS00138">
    <property type="entry name" value="SUBTILASE_SER"/>
    <property type="match status" value="1"/>
</dbReference>
<comment type="similarity">
    <text evidence="1 8">Belongs to the peptidase S8 family.</text>
</comment>
<sequence>MLLADPQPSESFDTDAVTPVSIAPPRYIIYYKNNGHDNVLSKAKFGGAVVKEQFEEFNAVVVEFPDEVAAKTFQSVKHDEVEFMELDPPRFLMAGATSDEGQTLGRAYLRGSKADAETQPSAPMRQTQARRKYPLYGLNMIGAHAAQRMAPSQTANVPVCIMDTGYTPNHIDLPGTPFAVGDPSPVESCAVPCCCNSFNQCSACSGSFCSCGAGQYRQTCVSTTGCAALNPFQDGLGHGTHVAGTILALENGGGIVGVCPTCKPLVVRVFDNQGGFTYASGVAAAALKCQSLGAKVINMSLGGPMSTQLEAATFSRLQAAGVLSIAAIGNNPGARMSYPAGYSSVMGVAAVGSNRRRAHFSEYNHAVDITAPGVQILSSYPPGRSSFGFAATMEVSSEGGIATVSTKSAGMFAGSAVGQLPSTGVCVIEGNELATAADNCRGKVCLMANGPGMYSAEEKVDACKDQFGVGAILYGSPDEDLTSSSSPSRDVVISQEEEDVVFVLSLSTTEGEMLASAARTGSLSVSLKVEETESTFVEGAEAGEANKAPRQVSSYKYEDGTSMAAPHVAGAAGLLLAKHPQCSTETVKQALLASARPLPAGAAGGCPSGVPASYCHGRGLLDVYGAMRHLCSSSFCANRTVCAEIEGRRVKPPLHK</sequence>
<feature type="active site" description="Charge relay system" evidence="7 8">
    <location>
        <position position="562"/>
    </location>
</feature>
<feature type="active site" description="Charge relay system" evidence="7 8">
    <location>
        <position position="238"/>
    </location>
</feature>
<comment type="catalytic activity">
    <reaction evidence="5">
        <text>Hydrolysis of proteins with broad specificity for peptide bonds, and a preference for a large uncharged residue in P1. Hydrolyzes peptide amides.</text>
        <dbReference type="EC" id="3.4.21.62"/>
    </reaction>
</comment>
<dbReference type="VEuPathDB" id="CryptoDB:Cvel_9933"/>
<dbReference type="InterPro" id="IPR015500">
    <property type="entry name" value="Peptidase_S8_subtilisin-rel"/>
</dbReference>
<evidence type="ECO:0000259" key="9">
    <source>
        <dbReference type="Pfam" id="PF00082"/>
    </source>
</evidence>
<dbReference type="Pfam" id="PF00082">
    <property type="entry name" value="Peptidase_S8"/>
    <property type="match status" value="2"/>
</dbReference>
<accession>A0A0G4I0F0</accession>
<dbReference type="PROSITE" id="PS00137">
    <property type="entry name" value="SUBTILASE_HIS"/>
    <property type="match status" value="1"/>
</dbReference>
<dbReference type="PhylomeDB" id="A0A0G4I0F0"/>
<proteinExistence type="inferred from homology"/>
<feature type="active site" description="Charge relay system" evidence="7 8">
    <location>
        <position position="163"/>
    </location>
</feature>
<dbReference type="AlphaFoldDB" id="A0A0G4I0F0"/>
<feature type="domain" description="Peptidase S8/S53" evidence="9">
    <location>
        <begin position="156"/>
        <end position="380"/>
    </location>
</feature>
<protein>
    <recommendedName>
        <fullName evidence="6">subtilisin</fullName>
        <ecNumber evidence="6">3.4.21.62</ecNumber>
    </recommendedName>
</protein>
<evidence type="ECO:0000256" key="5">
    <source>
        <dbReference type="ARBA" id="ARBA00023529"/>
    </source>
</evidence>
<name>A0A0G4I0F0_9ALVE</name>
<dbReference type="PANTHER" id="PTHR43806:SF11">
    <property type="entry name" value="CEREVISIN-RELATED"/>
    <property type="match status" value="1"/>
</dbReference>
<evidence type="ECO:0000256" key="1">
    <source>
        <dbReference type="ARBA" id="ARBA00011073"/>
    </source>
</evidence>